<dbReference type="AlphaFoldDB" id="A0A2M6NSJ5"/>
<dbReference type="Gene3D" id="3.30.230.120">
    <property type="match status" value="1"/>
</dbReference>
<evidence type="ECO:0000313" key="2">
    <source>
        <dbReference type="Proteomes" id="UP000228756"/>
    </source>
</evidence>
<organism evidence="1 2">
    <name type="scientific">Candidatus Nealsonbacteria bacterium CG10_big_fil_rev_8_21_14_0_10_36_24</name>
    <dbReference type="NCBI Taxonomy" id="1974710"/>
    <lineage>
        <taxon>Bacteria</taxon>
        <taxon>Candidatus Nealsoniibacteriota</taxon>
    </lineage>
</organism>
<keyword evidence="1" id="KW-0418">Kinase</keyword>
<dbReference type="EMBL" id="PFCJ01000006">
    <property type="protein sequence ID" value="PIR72627.1"/>
    <property type="molecule type" value="Genomic_DNA"/>
</dbReference>
<gene>
    <name evidence="1" type="ORF">COU42_00615</name>
</gene>
<comment type="caution">
    <text evidence="1">The sequence shown here is derived from an EMBL/GenBank/DDBJ whole genome shotgun (WGS) entry which is preliminary data.</text>
</comment>
<feature type="non-terminal residue" evidence="1">
    <location>
        <position position="35"/>
    </location>
</feature>
<evidence type="ECO:0000313" key="1">
    <source>
        <dbReference type="EMBL" id="PIR72627.1"/>
    </source>
</evidence>
<dbReference type="GO" id="GO:0016301">
    <property type="term" value="F:kinase activity"/>
    <property type="evidence" value="ECO:0007669"/>
    <property type="project" value="UniProtKB-KW"/>
</dbReference>
<name>A0A2M6NSJ5_9BACT</name>
<reference evidence="2" key="1">
    <citation type="submission" date="2017-09" db="EMBL/GenBank/DDBJ databases">
        <title>Depth-based differentiation of microbial function through sediment-hosted aquifers and enrichment of novel symbionts in the deep terrestrial subsurface.</title>
        <authorList>
            <person name="Probst A.J."/>
            <person name="Ladd B."/>
            <person name="Jarett J.K."/>
            <person name="Geller-Mcgrath D.E."/>
            <person name="Sieber C.M.K."/>
            <person name="Emerson J.B."/>
            <person name="Anantharaman K."/>
            <person name="Thomas B.C."/>
            <person name="Malmstrom R."/>
            <person name="Stieglmeier M."/>
            <person name="Klingl A."/>
            <person name="Woyke T."/>
            <person name="Ryan C.M."/>
            <person name="Banfield J.F."/>
        </authorList>
    </citation>
    <scope>NUCLEOTIDE SEQUENCE [LARGE SCALE GENOMIC DNA]</scope>
</reference>
<keyword evidence="1" id="KW-0808">Transferase</keyword>
<accession>A0A2M6NSJ5</accession>
<protein>
    <submittedName>
        <fullName evidence="1">Kinase</fullName>
    </submittedName>
</protein>
<sequence>MILVRAPLRISFVGGGTDLPDFYHRYPGRVISATI</sequence>
<dbReference type="Proteomes" id="UP000228756">
    <property type="component" value="Unassembled WGS sequence"/>
</dbReference>
<proteinExistence type="predicted"/>